<dbReference type="Gene3D" id="2.40.128.20">
    <property type="match status" value="1"/>
</dbReference>
<feature type="chain" id="PRO_5001520886" evidence="1">
    <location>
        <begin position="20"/>
        <end position="220"/>
    </location>
</feature>
<protein>
    <submittedName>
        <fullName evidence="2">Putative lipocalin-3 1</fullName>
    </submittedName>
</protein>
<dbReference type="Pfam" id="PF02098">
    <property type="entry name" value="His_binding"/>
    <property type="match status" value="1"/>
</dbReference>
<dbReference type="GO" id="GO:0030682">
    <property type="term" value="P:symbiont-mediated perturbation of host defenses"/>
    <property type="evidence" value="ECO:0007669"/>
    <property type="project" value="InterPro"/>
</dbReference>
<dbReference type="AlphaFoldDB" id="A0A023G9Y7"/>
<reference evidence="2" key="1">
    <citation type="submission" date="2014-03" db="EMBL/GenBank/DDBJ databases">
        <title>The sialotranscriptome of Amblyomma triste, Amblyomma parvum and Amblyomma cajennense ticks, uncovered by 454-based RNA-seq.</title>
        <authorList>
            <person name="Garcia G.R."/>
            <person name="Gardinassi L.G."/>
            <person name="Ribeiro J.M."/>
            <person name="Anatriello E."/>
            <person name="Ferreira B.R."/>
            <person name="Moreira H.N."/>
            <person name="Mafra C."/>
            <person name="Olegario M.M."/>
            <person name="Szabo P.J."/>
            <person name="Miranda-Santos I.K."/>
            <person name="Maruyama S.R."/>
        </authorList>
    </citation>
    <scope>NUCLEOTIDE SEQUENCE</scope>
    <source>
        <strain evidence="2">Mato Grasso do Sul</strain>
        <tissue evidence="2">Salivary glands</tissue>
    </source>
</reference>
<dbReference type="InterPro" id="IPR002970">
    <property type="entry name" value="Tick_his-bd"/>
</dbReference>
<dbReference type="InterPro" id="IPR012674">
    <property type="entry name" value="Calycin"/>
</dbReference>
<evidence type="ECO:0000256" key="1">
    <source>
        <dbReference type="SAM" id="SignalP"/>
    </source>
</evidence>
<evidence type="ECO:0000313" key="2">
    <source>
        <dbReference type="EMBL" id="JAC31051.1"/>
    </source>
</evidence>
<keyword evidence="1" id="KW-0732">Signal</keyword>
<dbReference type="SUPFAM" id="SSF50814">
    <property type="entry name" value="Lipocalins"/>
    <property type="match status" value="1"/>
</dbReference>
<name>A0A023G9Y7_AMBTT</name>
<organism evidence="2">
    <name type="scientific">Amblyomma triste</name>
    <name type="common">Neotropical tick</name>
    <dbReference type="NCBI Taxonomy" id="251400"/>
    <lineage>
        <taxon>Eukaryota</taxon>
        <taxon>Metazoa</taxon>
        <taxon>Ecdysozoa</taxon>
        <taxon>Arthropoda</taxon>
        <taxon>Chelicerata</taxon>
        <taxon>Arachnida</taxon>
        <taxon>Acari</taxon>
        <taxon>Parasitiformes</taxon>
        <taxon>Ixodida</taxon>
        <taxon>Ixodoidea</taxon>
        <taxon>Ixodidae</taxon>
        <taxon>Amblyomminae</taxon>
        <taxon>Amblyomma</taxon>
    </lineage>
</organism>
<accession>A0A023G9Y7</accession>
<sequence length="220" mass="25540">MRSLQTLCVLVVITSSSQMKIDNNIVGDEKLDNDDNLSIKEVLDTDEDLWLYWQTEKNSLDICDKDECIVEVETCIRNQKISMSDQEYKYRQLMLLDGSLVSTTYKGTFVNDTVPPKSMEVVEYYGGIDMSQLYTLQYTDEEHSCNVFFVNSLYARIANEKATCEMYLLDHVVDKKPPQSCQTFFKQKCNSTRFYKPYKKDCQKLYQSKAIAVAQNDFSQ</sequence>
<dbReference type="GO" id="GO:0043176">
    <property type="term" value="F:amine binding"/>
    <property type="evidence" value="ECO:0007669"/>
    <property type="project" value="InterPro"/>
</dbReference>
<dbReference type="EMBL" id="GBBM01004367">
    <property type="protein sequence ID" value="JAC31051.1"/>
    <property type="molecule type" value="mRNA"/>
</dbReference>
<proteinExistence type="evidence at transcript level"/>
<feature type="signal peptide" evidence="1">
    <location>
        <begin position="1"/>
        <end position="19"/>
    </location>
</feature>